<keyword evidence="3" id="KW-1185">Reference proteome</keyword>
<accession>A0A9W9YKN2</accession>
<reference evidence="2" key="1">
    <citation type="submission" date="2023-01" db="EMBL/GenBank/DDBJ databases">
        <title>Genome assembly of the deep-sea coral Lophelia pertusa.</title>
        <authorList>
            <person name="Herrera S."/>
            <person name="Cordes E."/>
        </authorList>
    </citation>
    <scope>NUCLEOTIDE SEQUENCE</scope>
    <source>
        <strain evidence="2">USNM1676648</strain>
        <tissue evidence="2">Polyp</tissue>
    </source>
</reference>
<feature type="region of interest" description="Disordered" evidence="1">
    <location>
        <begin position="73"/>
        <end position="92"/>
    </location>
</feature>
<sequence length="121" mass="13747">MPPVQPEFHQIAAADSRCLTDEFPFSYSIAKELPHIFGNVDDDEVLDRPLTPSFEPPTECESWWDSMALESDHYHGNSARSPGPSCSNLNRPYEMLSPPRIGELSCGLMPKGRSFRFFRQE</sequence>
<evidence type="ECO:0000313" key="2">
    <source>
        <dbReference type="EMBL" id="KAJ7355085.1"/>
    </source>
</evidence>
<comment type="caution">
    <text evidence="2">The sequence shown here is derived from an EMBL/GenBank/DDBJ whole genome shotgun (WGS) entry which is preliminary data.</text>
</comment>
<dbReference type="OrthoDB" id="5952949at2759"/>
<organism evidence="2 3">
    <name type="scientific">Desmophyllum pertusum</name>
    <dbReference type="NCBI Taxonomy" id="174260"/>
    <lineage>
        <taxon>Eukaryota</taxon>
        <taxon>Metazoa</taxon>
        <taxon>Cnidaria</taxon>
        <taxon>Anthozoa</taxon>
        <taxon>Hexacorallia</taxon>
        <taxon>Scleractinia</taxon>
        <taxon>Caryophylliina</taxon>
        <taxon>Caryophylliidae</taxon>
        <taxon>Desmophyllum</taxon>
    </lineage>
</organism>
<dbReference type="EMBL" id="MU827327">
    <property type="protein sequence ID" value="KAJ7355085.1"/>
    <property type="molecule type" value="Genomic_DNA"/>
</dbReference>
<protein>
    <submittedName>
        <fullName evidence="2">Uncharacterized protein</fullName>
    </submittedName>
</protein>
<dbReference type="Proteomes" id="UP001163046">
    <property type="component" value="Unassembled WGS sequence"/>
</dbReference>
<proteinExistence type="predicted"/>
<evidence type="ECO:0000256" key="1">
    <source>
        <dbReference type="SAM" id="MobiDB-lite"/>
    </source>
</evidence>
<name>A0A9W9YKN2_9CNID</name>
<evidence type="ECO:0000313" key="3">
    <source>
        <dbReference type="Proteomes" id="UP001163046"/>
    </source>
</evidence>
<gene>
    <name evidence="2" type="ORF">OS493_027874</name>
</gene>
<feature type="compositionally biased region" description="Polar residues" evidence="1">
    <location>
        <begin position="78"/>
        <end position="90"/>
    </location>
</feature>
<dbReference type="AlphaFoldDB" id="A0A9W9YKN2"/>